<sequence>MTPRARLATLVTADIVSTLGSRVSLVAIPWLVLETTGSPALMGLVAAAETVPYMLSSALAAPLADRVGLRRSSVVADAGSAAGMVAVALAPWLGLAALVVLVAVVGGLRGIGDRVKHVMMRPVAEAAGVRLIRLTSVYEGLNRVVTLLGASLGGLLIFWFGTTTALLIDAATFAVCALLIGLLVALPAPAAPAGDAAPAREGYWTALRGGFRYLRTDRLLRNMLLVVFALNMVANASIAVFVPIWVNEVLRSPTGLGLVLGAFGGGALLGSLLFTWLGPRLPAFATFVLGAALSGTPRLFALAATDDLTIVLGVTFVSAIGVGAINPLLGVALYERVPPALQTRVIGIAGAVGFAGLPVGALLAGWGVSTLGLTPTLLLSGLVCLAVTAVPLLTGPPSARLGTPEKVTATA</sequence>
<keyword evidence="3" id="KW-1003">Cell membrane</keyword>
<dbReference type="GO" id="GO:0022857">
    <property type="term" value="F:transmembrane transporter activity"/>
    <property type="evidence" value="ECO:0007669"/>
    <property type="project" value="InterPro"/>
</dbReference>
<dbReference type="AlphaFoldDB" id="A0A562WIF8"/>
<dbReference type="RefSeq" id="WP_145818172.1">
    <property type="nucleotide sequence ID" value="NZ_AP023438.1"/>
</dbReference>
<dbReference type="OrthoDB" id="9793136at2"/>
<dbReference type="SUPFAM" id="SSF103473">
    <property type="entry name" value="MFS general substrate transporter"/>
    <property type="match status" value="1"/>
</dbReference>
<organism evidence="8 9">
    <name type="scientific">Micromonospora sagamiensis</name>
    <dbReference type="NCBI Taxonomy" id="47875"/>
    <lineage>
        <taxon>Bacteria</taxon>
        <taxon>Bacillati</taxon>
        <taxon>Actinomycetota</taxon>
        <taxon>Actinomycetes</taxon>
        <taxon>Micromonosporales</taxon>
        <taxon>Micromonosporaceae</taxon>
        <taxon>Micromonospora</taxon>
    </lineage>
</organism>
<reference evidence="8 9" key="1">
    <citation type="submission" date="2019-07" db="EMBL/GenBank/DDBJ databases">
        <title>R&amp;d 2014.</title>
        <authorList>
            <person name="Klenk H.-P."/>
        </authorList>
    </citation>
    <scope>NUCLEOTIDE SEQUENCE [LARGE SCALE GENOMIC DNA]</scope>
    <source>
        <strain evidence="8 9">DSM 43912</strain>
    </source>
</reference>
<evidence type="ECO:0000256" key="2">
    <source>
        <dbReference type="ARBA" id="ARBA00022448"/>
    </source>
</evidence>
<comment type="subcellular location">
    <subcellularLocation>
        <location evidence="1">Cell inner membrane</location>
        <topology evidence="1">Multi-pass membrane protein</topology>
    </subcellularLocation>
</comment>
<dbReference type="PANTHER" id="PTHR23513:SF9">
    <property type="entry name" value="ENTEROBACTIN EXPORTER ENTS"/>
    <property type="match status" value="1"/>
</dbReference>
<evidence type="ECO:0000256" key="4">
    <source>
        <dbReference type="ARBA" id="ARBA00022692"/>
    </source>
</evidence>
<keyword evidence="6" id="KW-0472">Membrane</keyword>
<evidence type="ECO:0000259" key="7">
    <source>
        <dbReference type="PROSITE" id="PS50850"/>
    </source>
</evidence>
<accession>A0A562WIF8</accession>
<dbReference type="PANTHER" id="PTHR23513">
    <property type="entry name" value="INTEGRAL MEMBRANE EFFLUX PROTEIN-RELATED"/>
    <property type="match status" value="1"/>
</dbReference>
<keyword evidence="5" id="KW-1133">Transmembrane helix</keyword>
<evidence type="ECO:0000256" key="5">
    <source>
        <dbReference type="ARBA" id="ARBA00022989"/>
    </source>
</evidence>
<evidence type="ECO:0000256" key="1">
    <source>
        <dbReference type="ARBA" id="ARBA00004429"/>
    </source>
</evidence>
<dbReference type="InterPro" id="IPR020846">
    <property type="entry name" value="MFS_dom"/>
</dbReference>
<dbReference type="InterPro" id="IPR010290">
    <property type="entry name" value="TM_effector"/>
</dbReference>
<dbReference type="Gene3D" id="1.20.1250.20">
    <property type="entry name" value="MFS general substrate transporter like domains"/>
    <property type="match status" value="1"/>
</dbReference>
<keyword evidence="4" id="KW-0812">Transmembrane</keyword>
<evidence type="ECO:0000313" key="9">
    <source>
        <dbReference type="Proteomes" id="UP000319728"/>
    </source>
</evidence>
<dbReference type="GO" id="GO:0005886">
    <property type="term" value="C:plasma membrane"/>
    <property type="evidence" value="ECO:0007669"/>
    <property type="project" value="UniProtKB-SubCell"/>
</dbReference>
<evidence type="ECO:0000313" key="8">
    <source>
        <dbReference type="EMBL" id="TWJ29324.1"/>
    </source>
</evidence>
<evidence type="ECO:0000256" key="3">
    <source>
        <dbReference type="ARBA" id="ARBA00022475"/>
    </source>
</evidence>
<feature type="domain" description="Major facilitator superfamily (MFS) profile" evidence="7">
    <location>
        <begin position="6"/>
        <end position="399"/>
    </location>
</feature>
<proteinExistence type="predicted"/>
<dbReference type="Proteomes" id="UP000319728">
    <property type="component" value="Unassembled WGS sequence"/>
</dbReference>
<keyword evidence="9" id="KW-1185">Reference proteome</keyword>
<name>A0A562WIF8_9ACTN</name>
<dbReference type="Pfam" id="PF05977">
    <property type="entry name" value="MFS_3"/>
    <property type="match status" value="1"/>
</dbReference>
<protein>
    <submittedName>
        <fullName evidence="8">Putative MFS family arabinose efflux permease</fullName>
    </submittedName>
</protein>
<dbReference type="InterPro" id="IPR036259">
    <property type="entry name" value="MFS_trans_sf"/>
</dbReference>
<dbReference type="PROSITE" id="PS50850">
    <property type="entry name" value="MFS"/>
    <property type="match status" value="1"/>
</dbReference>
<dbReference type="EMBL" id="VLLP01000001">
    <property type="protein sequence ID" value="TWJ29324.1"/>
    <property type="molecule type" value="Genomic_DNA"/>
</dbReference>
<evidence type="ECO:0000256" key="6">
    <source>
        <dbReference type="ARBA" id="ARBA00023136"/>
    </source>
</evidence>
<comment type="caution">
    <text evidence="8">The sequence shown here is derived from an EMBL/GenBank/DDBJ whole genome shotgun (WGS) entry which is preliminary data.</text>
</comment>
<gene>
    <name evidence="8" type="ORF">JD81_02834</name>
</gene>
<keyword evidence="2" id="KW-0813">Transport</keyword>